<keyword evidence="2" id="KW-1185">Reference proteome</keyword>
<protein>
    <submittedName>
        <fullName evidence="1">Uncharacterized protein</fullName>
    </submittedName>
</protein>
<sequence length="58" mass="6104">MTQIWHLAPAHSRNRLLATEGLQGNTSGYSDIPEILPNVGLGFKASHGGSNDACTSNP</sequence>
<name>A0AAP0BKI7_9ASPA</name>
<evidence type="ECO:0000313" key="2">
    <source>
        <dbReference type="Proteomes" id="UP001418222"/>
    </source>
</evidence>
<gene>
    <name evidence="1" type="ORF">KSP39_PZI010692</name>
</gene>
<dbReference type="Proteomes" id="UP001418222">
    <property type="component" value="Unassembled WGS sequence"/>
</dbReference>
<dbReference type="EMBL" id="JBBWWQ010000008">
    <property type="protein sequence ID" value="KAK8940599.1"/>
    <property type="molecule type" value="Genomic_DNA"/>
</dbReference>
<organism evidence="1 2">
    <name type="scientific">Platanthera zijinensis</name>
    <dbReference type="NCBI Taxonomy" id="2320716"/>
    <lineage>
        <taxon>Eukaryota</taxon>
        <taxon>Viridiplantae</taxon>
        <taxon>Streptophyta</taxon>
        <taxon>Embryophyta</taxon>
        <taxon>Tracheophyta</taxon>
        <taxon>Spermatophyta</taxon>
        <taxon>Magnoliopsida</taxon>
        <taxon>Liliopsida</taxon>
        <taxon>Asparagales</taxon>
        <taxon>Orchidaceae</taxon>
        <taxon>Orchidoideae</taxon>
        <taxon>Orchideae</taxon>
        <taxon>Orchidinae</taxon>
        <taxon>Platanthera</taxon>
    </lineage>
</organism>
<proteinExistence type="predicted"/>
<comment type="caution">
    <text evidence="1">The sequence shown here is derived from an EMBL/GenBank/DDBJ whole genome shotgun (WGS) entry which is preliminary data.</text>
</comment>
<reference evidence="1 2" key="1">
    <citation type="journal article" date="2022" name="Nat. Plants">
        <title>Genomes of leafy and leafless Platanthera orchids illuminate the evolution of mycoheterotrophy.</title>
        <authorList>
            <person name="Li M.H."/>
            <person name="Liu K.W."/>
            <person name="Li Z."/>
            <person name="Lu H.C."/>
            <person name="Ye Q.L."/>
            <person name="Zhang D."/>
            <person name="Wang J.Y."/>
            <person name="Li Y.F."/>
            <person name="Zhong Z.M."/>
            <person name="Liu X."/>
            <person name="Yu X."/>
            <person name="Liu D.K."/>
            <person name="Tu X.D."/>
            <person name="Liu B."/>
            <person name="Hao Y."/>
            <person name="Liao X.Y."/>
            <person name="Jiang Y.T."/>
            <person name="Sun W.H."/>
            <person name="Chen J."/>
            <person name="Chen Y.Q."/>
            <person name="Ai Y."/>
            <person name="Zhai J.W."/>
            <person name="Wu S.S."/>
            <person name="Zhou Z."/>
            <person name="Hsiao Y.Y."/>
            <person name="Wu W.L."/>
            <person name="Chen Y.Y."/>
            <person name="Lin Y.F."/>
            <person name="Hsu J.L."/>
            <person name="Li C.Y."/>
            <person name="Wang Z.W."/>
            <person name="Zhao X."/>
            <person name="Zhong W.Y."/>
            <person name="Ma X.K."/>
            <person name="Ma L."/>
            <person name="Huang J."/>
            <person name="Chen G.Z."/>
            <person name="Huang M.Z."/>
            <person name="Huang L."/>
            <person name="Peng D.H."/>
            <person name="Luo Y.B."/>
            <person name="Zou S.Q."/>
            <person name="Chen S.P."/>
            <person name="Lan S."/>
            <person name="Tsai W.C."/>
            <person name="Van de Peer Y."/>
            <person name="Liu Z.J."/>
        </authorList>
    </citation>
    <scope>NUCLEOTIDE SEQUENCE [LARGE SCALE GENOMIC DNA]</scope>
    <source>
        <strain evidence="1">Lor287</strain>
    </source>
</reference>
<accession>A0AAP0BKI7</accession>
<dbReference type="AlphaFoldDB" id="A0AAP0BKI7"/>
<evidence type="ECO:0000313" key="1">
    <source>
        <dbReference type="EMBL" id="KAK8940599.1"/>
    </source>
</evidence>